<feature type="region of interest" description="Disordered" evidence="1">
    <location>
        <begin position="493"/>
        <end position="554"/>
    </location>
</feature>
<evidence type="ECO:0000256" key="1">
    <source>
        <dbReference type="SAM" id="MobiDB-lite"/>
    </source>
</evidence>
<dbReference type="Proteomes" id="UP001497525">
    <property type="component" value="Unassembled WGS sequence"/>
</dbReference>
<evidence type="ECO:0000259" key="2">
    <source>
        <dbReference type="Pfam" id="PF00583"/>
    </source>
</evidence>
<feature type="domain" description="N-acetyltransferase" evidence="2">
    <location>
        <begin position="241"/>
        <end position="297"/>
    </location>
</feature>
<accession>A0AAV2TFZ0</accession>
<dbReference type="AlphaFoldDB" id="A0AAV2TFZ0"/>
<proteinExistence type="predicted"/>
<name>A0AAV2TFZ0_CALDB</name>
<organism evidence="3 4">
    <name type="scientific">Calicophoron daubneyi</name>
    <name type="common">Rumen fluke</name>
    <name type="synonym">Paramphistomum daubneyi</name>
    <dbReference type="NCBI Taxonomy" id="300641"/>
    <lineage>
        <taxon>Eukaryota</taxon>
        <taxon>Metazoa</taxon>
        <taxon>Spiralia</taxon>
        <taxon>Lophotrochozoa</taxon>
        <taxon>Platyhelminthes</taxon>
        <taxon>Trematoda</taxon>
        <taxon>Digenea</taxon>
        <taxon>Plagiorchiida</taxon>
        <taxon>Pronocephalata</taxon>
        <taxon>Paramphistomoidea</taxon>
        <taxon>Paramphistomidae</taxon>
        <taxon>Calicophoron</taxon>
    </lineage>
</organism>
<protein>
    <recommendedName>
        <fullName evidence="2">N-acetyltransferase domain-containing protein</fullName>
    </recommendedName>
</protein>
<dbReference type="SUPFAM" id="SSF55729">
    <property type="entry name" value="Acyl-CoA N-acyltransferases (Nat)"/>
    <property type="match status" value="1"/>
</dbReference>
<feature type="compositionally biased region" description="Acidic residues" evidence="1">
    <location>
        <begin position="493"/>
        <end position="510"/>
    </location>
</feature>
<dbReference type="Pfam" id="PF00583">
    <property type="entry name" value="Acetyltransf_1"/>
    <property type="match status" value="1"/>
</dbReference>
<dbReference type="Gene3D" id="3.40.630.30">
    <property type="match status" value="1"/>
</dbReference>
<feature type="compositionally biased region" description="Polar residues" evidence="1">
    <location>
        <begin position="544"/>
        <end position="554"/>
    </location>
</feature>
<evidence type="ECO:0000313" key="4">
    <source>
        <dbReference type="Proteomes" id="UP001497525"/>
    </source>
</evidence>
<dbReference type="EMBL" id="CAXLJL010000245">
    <property type="protein sequence ID" value="CAL5135079.1"/>
    <property type="molecule type" value="Genomic_DNA"/>
</dbReference>
<dbReference type="InterPro" id="IPR016181">
    <property type="entry name" value="Acyl_CoA_acyltransferase"/>
</dbReference>
<sequence length="554" mass="63289">MAVCRLSHDLPYCDLNKEWNQYEKLDITKTGLKFSIWLCNFNRIFRKNLENDHLVSALKSVGSIKDVLHAAAGLYAASLQSMEKETIYDVLGHRYSFTIVLFSQPQDASPYVVNEIKKQVQQAGESTEVEPFDELCKSLRDTVQDARYQSSASDTSDDSSEDNEFRLVYPSEFSSSSDEESEGLSKRSSKATEHNNNTCASSEDDEDEPDLLRGYRAFIGGCIRRRLKAIEVLRSAKEGREAETLLPHLSVENVIAGACTFRVRYLQGEKRIIHINFLAVRKSLRGQKIGTHMLSLLKNPLVVGPYDALVVHADMRAQEFFSSQEFTDDLLINRQWCEFEGEYINCRLMTYLSGYAKSRFYPSNSPDDFPAYSTLGRIDREMNEWRKHAEDLHMIQYIFFRRMRAEILSMQRSSEKQVSLISELARELRDVYRIVLHPRRVKKMGSSRHIRKRRINRRLTALDHLIARLTLVQTGDIPAERIVDLNDHFGQDSCEEEDFDAEGDSEDDASEEGKTDTDEAEELPEVDVPSAGDAVKKELEGNCPAQTSDPQTAE</sequence>
<dbReference type="CDD" id="cd04301">
    <property type="entry name" value="NAT_SF"/>
    <property type="match status" value="1"/>
</dbReference>
<reference evidence="3" key="1">
    <citation type="submission" date="2024-06" db="EMBL/GenBank/DDBJ databases">
        <authorList>
            <person name="Liu X."/>
            <person name="Lenzi L."/>
            <person name="Haldenby T S."/>
            <person name="Uol C."/>
        </authorList>
    </citation>
    <scope>NUCLEOTIDE SEQUENCE</scope>
</reference>
<dbReference type="GO" id="GO:0016747">
    <property type="term" value="F:acyltransferase activity, transferring groups other than amino-acyl groups"/>
    <property type="evidence" value="ECO:0007669"/>
    <property type="project" value="InterPro"/>
</dbReference>
<gene>
    <name evidence="3" type="ORF">CDAUBV1_LOCUS9144</name>
</gene>
<evidence type="ECO:0000313" key="3">
    <source>
        <dbReference type="EMBL" id="CAL5135079.1"/>
    </source>
</evidence>
<feature type="region of interest" description="Disordered" evidence="1">
    <location>
        <begin position="170"/>
        <end position="208"/>
    </location>
</feature>
<comment type="caution">
    <text evidence="3">The sequence shown here is derived from an EMBL/GenBank/DDBJ whole genome shotgun (WGS) entry which is preliminary data.</text>
</comment>
<dbReference type="InterPro" id="IPR000182">
    <property type="entry name" value="GNAT_dom"/>
</dbReference>